<gene>
    <name evidence="10" type="ORF">RI129_010387</name>
</gene>
<dbReference type="InterPro" id="IPR050382">
    <property type="entry name" value="MFS_Na/Anion_cotransporter"/>
</dbReference>
<evidence type="ECO:0000256" key="3">
    <source>
        <dbReference type="ARBA" id="ARBA00022692"/>
    </source>
</evidence>
<keyword evidence="6 8" id="KW-0472">Membrane</keyword>
<feature type="transmembrane region" description="Helical" evidence="8">
    <location>
        <begin position="360"/>
        <end position="382"/>
    </location>
</feature>
<comment type="similarity">
    <text evidence="2">Belongs to the major facilitator superfamily. Sodium/anion cotransporter family.</text>
</comment>
<dbReference type="GO" id="GO:0006820">
    <property type="term" value="P:monoatomic anion transport"/>
    <property type="evidence" value="ECO:0007669"/>
    <property type="project" value="TreeGrafter"/>
</dbReference>
<feature type="transmembrane region" description="Helical" evidence="8">
    <location>
        <begin position="190"/>
        <end position="210"/>
    </location>
</feature>
<name>A0AAN7ZD88_9COLE</name>
<evidence type="ECO:0000259" key="9">
    <source>
        <dbReference type="PROSITE" id="PS50850"/>
    </source>
</evidence>
<dbReference type="PANTHER" id="PTHR11662">
    <property type="entry name" value="SOLUTE CARRIER FAMILY 17"/>
    <property type="match status" value="1"/>
</dbReference>
<dbReference type="GO" id="GO:0022857">
    <property type="term" value="F:transmembrane transporter activity"/>
    <property type="evidence" value="ECO:0007669"/>
    <property type="project" value="InterPro"/>
</dbReference>
<dbReference type="InterPro" id="IPR011701">
    <property type="entry name" value="MFS"/>
</dbReference>
<reference evidence="10 11" key="1">
    <citation type="journal article" date="2024" name="Insects">
        <title>An Improved Chromosome-Level Genome Assembly of the Firefly Pyrocoelia pectoralis.</title>
        <authorList>
            <person name="Fu X."/>
            <person name="Meyer-Rochow V.B."/>
            <person name="Ballantyne L."/>
            <person name="Zhu X."/>
        </authorList>
    </citation>
    <scope>NUCLEOTIDE SEQUENCE [LARGE SCALE GENOMIC DNA]</scope>
    <source>
        <strain evidence="10">XCY_ONT2</strain>
    </source>
</reference>
<dbReference type="FunFam" id="1.20.1250.20:FF:000144">
    <property type="entry name" value="Picot, isoform B"/>
    <property type="match status" value="1"/>
</dbReference>
<feature type="domain" description="Major facilitator superfamily (MFS) profile" evidence="9">
    <location>
        <begin position="56"/>
        <end position="483"/>
    </location>
</feature>
<comment type="subcellular location">
    <subcellularLocation>
        <location evidence="1">Membrane</location>
        <topology evidence="1">Multi-pass membrane protein</topology>
    </subcellularLocation>
</comment>
<evidence type="ECO:0000256" key="8">
    <source>
        <dbReference type="SAM" id="Phobius"/>
    </source>
</evidence>
<dbReference type="InterPro" id="IPR036259">
    <property type="entry name" value="MFS_trans_sf"/>
</dbReference>
<keyword evidence="7" id="KW-0739">Sodium transport</keyword>
<dbReference type="GO" id="GO:0006814">
    <property type="term" value="P:sodium ion transport"/>
    <property type="evidence" value="ECO:0007669"/>
    <property type="project" value="UniProtKB-KW"/>
</dbReference>
<evidence type="ECO:0000256" key="6">
    <source>
        <dbReference type="ARBA" id="ARBA00023136"/>
    </source>
</evidence>
<evidence type="ECO:0000256" key="4">
    <source>
        <dbReference type="ARBA" id="ARBA00022989"/>
    </source>
</evidence>
<dbReference type="AlphaFoldDB" id="A0AAN7ZD88"/>
<keyword evidence="7" id="KW-0406">Ion transport</keyword>
<dbReference type="Gene3D" id="1.20.1250.20">
    <property type="entry name" value="MFS general substrate transporter like domains"/>
    <property type="match status" value="1"/>
</dbReference>
<evidence type="ECO:0000256" key="1">
    <source>
        <dbReference type="ARBA" id="ARBA00004141"/>
    </source>
</evidence>
<dbReference type="Pfam" id="PF07690">
    <property type="entry name" value="MFS_1"/>
    <property type="match status" value="1"/>
</dbReference>
<keyword evidence="7" id="KW-0813">Transport</keyword>
<feature type="transmembrane region" description="Helical" evidence="8">
    <location>
        <begin position="216"/>
        <end position="237"/>
    </location>
</feature>
<dbReference type="GO" id="GO:0016020">
    <property type="term" value="C:membrane"/>
    <property type="evidence" value="ECO:0007669"/>
    <property type="project" value="UniProtKB-SubCell"/>
</dbReference>
<comment type="caution">
    <text evidence="10">The sequence shown here is derived from an EMBL/GenBank/DDBJ whole genome shotgun (WGS) entry which is preliminary data.</text>
</comment>
<dbReference type="SUPFAM" id="SSF103473">
    <property type="entry name" value="MFS general substrate transporter"/>
    <property type="match status" value="1"/>
</dbReference>
<dbReference type="PROSITE" id="PS50850">
    <property type="entry name" value="MFS"/>
    <property type="match status" value="1"/>
</dbReference>
<keyword evidence="3 8" id="KW-0812">Transmembrane</keyword>
<accession>A0AAN7ZD88</accession>
<evidence type="ECO:0000256" key="7">
    <source>
        <dbReference type="ARBA" id="ARBA00023201"/>
    </source>
</evidence>
<feature type="transmembrane region" description="Helical" evidence="8">
    <location>
        <begin position="54"/>
        <end position="78"/>
    </location>
</feature>
<evidence type="ECO:0000256" key="2">
    <source>
        <dbReference type="ARBA" id="ARBA00008586"/>
    </source>
</evidence>
<dbReference type="InterPro" id="IPR020846">
    <property type="entry name" value="MFS_dom"/>
</dbReference>
<keyword evidence="5" id="KW-0915">Sodium</keyword>
<evidence type="ECO:0000256" key="5">
    <source>
        <dbReference type="ARBA" id="ARBA00023053"/>
    </source>
</evidence>
<organism evidence="10 11">
    <name type="scientific">Pyrocoelia pectoralis</name>
    <dbReference type="NCBI Taxonomy" id="417401"/>
    <lineage>
        <taxon>Eukaryota</taxon>
        <taxon>Metazoa</taxon>
        <taxon>Ecdysozoa</taxon>
        <taxon>Arthropoda</taxon>
        <taxon>Hexapoda</taxon>
        <taxon>Insecta</taxon>
        <taxon>Pterygota</taxon>
        <taxon>Neoptera</taxon>
        <taxon>Endopterygota</taxon>
        <taxon>Coleoptera</taxon>
        <taxon>Polyphaga</taxon>
        <taxon>Elateriformia</taxon>
        <taxon>Elateroidea</taxon>
        <taxon>Lampyridae</taxon>
        <taxon>Lampyrinae</taxon>
        <taxon>Pyrocoelia</taxon>
    </lineage>
</organism>
<proteinExistence type="inferred from homology"/>
<dbReference type="Proteomes" id="UP001329430">
    <property type="component" value="Chromosome 7"/>
</dbReference>
<sequence length="483" mass="53308">MKCFQTFRKHLCCIMGALPISLCKSPTTRHHRSMKFISIDISVESGYGARHTQIILLFLLITISYLMRINMSVAIVAMTDEDSSPNPEVPTYNWDDKSIILTAFFVGYIIPQVPAGQLAKNYGPKWFLALTFAIGSLLAILTPVIARLGSSALITCRILQGIAQGFIFPSSHNLLSKWVPPCERARLSTLVYAGVPVGSVLAMTITGWLSGSWLGWPYAFYLFGAVGLLWTMLWIAFGKNSPADHTGIDPYEKFYIETSLGQTVREKSPATPWKEILTSLPVWGLAAAYSAQNWGFSTLITNIPSYMAKILNFDIKSNGILSAGPYLVFWAFSIVISAATDFSITHQYVTVGAARKITNSIVTTVVLLFIAVGANGSSYSGYRVNHMDLSLTYSGTLMGVTNGIANLSSIIAPLLLQFVVTDETKVSNVLSHLRRLNLIRADNWWRIRPGTQHQNFRKDELEARTEAAIVLATKSELNFSIPE</sequence>
<dbReference type="PANTHER" id="PTHR11662:SF280">
    <property type="entry name" value="FI21844P1-RELATED"/>
    <property type="match status" value="1"/>
</dbReference>
<dbReference type="EMBL" id="JAVRBK010000007">
    <property type="protein sequence ID" value="KAK5641840.1"/>
    <property type="molecule type" value="Genomic_DNA"/>
</dbReference>
<evidence type="ECO:0000313" key="10">
    <source>
        <dbReference type="EMBL" id="KAK5641840.1"/>
    </source>
</evidence>
<feature type="transmembrane region" description="Helical" evidence="8">
    <location>
        <begin position="319"/>
        <end position="340"/>
    </location>
</feature>
<protein>
    <recommendedName>
        <fullName evidence="9">Major facilitator superfamily (MFS) profile domain-containing protein</fullName>
    </recommendedName>
</protein>
<keyword evidence="4 8" id="KW-1133">Transmembrane helix</keyword>
<feature type="transmembrane region" description="Helical" evidence="8">
    <location>
        <begin position="126"/>
        <end position="146"/>
    </location>
</feature>
<keyword evidence="11" id="KW-1185">Reference proteome</keyword>
<evidence type="ECO:0000313" key="11">
    <source>
        <dbReference type="Proteomes" id="UP001329430"/>
    </source>
</evidence>